<feature type="coiled-coil region" evidence="1">
    <location>
        <begin position="202"/>
        <end position="236"/>
    </location>
</feature>
<dbReference type="GO" id="GO:0005851">
    <property type="term" value="C:eukaryotic translation initiation factor 2B complex"/>
    <property type="evidence" value="ECO:0007669"/>
    <property type="project" value="TreeGrafter"/>
</dbReference>
<feature type="region of interest" description="Disordered" evidence="2">
    <location>
        <begin position="467"/>
        <end position="529"/>
    </location>
</feature>
<dbReference type="GO" id="GO:0031369">
    <property type="term" value="F:translation initiation factor binding"/>
    <property type="evidence" value="ECO:0007669"/>
    <property type="project" value="TreeGrafter"/>
</dbReference>
<evidence type="ECO:0000256" key="1">
    <source>
        <dbReference type="SAM" id="Coils"/>
    </source>
</evidence>
<sequence>MLSHILQPRVDPNTIHRPQLVRRHHSSPTAGQAPVLITISSDKSVAEPMNLNFVPSGLLSAMSTPITARGLGSLAVRALSGKENQHAAFIAFYPRRLLEQVEPASHPVVDMSRAHQLYMEIDRTPSMTGSSTSSSRSTSPSRRAKKHNQASLLREMRRVRAENEILHGGIAILQDDLRAERQSRRIADECHQRYVAQVTHEKDQLELETIQYLQQIEELKQEIEELKTSSRNDTSLSYVGAADKRNIWGCHTIEGDEDMMCHYPAGESAFPDAMERVDWSEDESLNTREDDLDDEEQFESVASSFLQQALLSGLTSARVNLELDDMTIKYDPSPRTILRTVTTTFVTWMGQRLQVTESEQARKVMVEVIQKVFLDFWKVVLQQHIRTEHDQLEFLFVAEEHMLQGKVPNLEHLTDQYQRLLLILYKYDIVDGDALLAWWRGAASDAKLSQAIRETAQKFITWMEQDEHDIDDDSDEESDEDHDDSDEDHELYPDHDDDEDKASVFSDYESDDAGSGDHGSLIPDDYSSNTDEELHTIDYTDVANQTLPEDNICVCCFDEQVDNQPITGRCTSDTNCTDTTVDKSYKAKKSVRIVV</sequence>
<dbReference type="InterPro" id="IPR003307">
    <property type="entry name" value="W2_domain"/>
</dbReference>
<dbReference type="Proteomes" id="UP000612746">
    <property type="component" value="Unassembled WGS sequence"/>
</dbReference>
<dbReference type="PANTHER" id="PTHR45887:SF1">
    <property type="entry name" value="TRANSLATION INITIATION FACTOR EIF-2B SUBUNIT EPSILON"/>
    <property type="match status" value="1"/>
</dbReference>
<comment type="caution">
    <text evidence="4">The sequence shown here is derived from an EMBL/GenBank/DDBJ whole genome shotgun (WGS) entry which is preliminary data.</text>
</comment>
<dbReference type="GO" id="GO:0003743">
    <property type="term" value="F:translation initiation factor activity"/>
    <property type="evidence" value="ECO:0007669"/>
    <property type="project" value="TreeGrafter"/>
</dbReference>
<dbReference type="InterPro" id="IPR016024">
    <property type="entry name" value="ARM-type_fold"/>
</dbReference>
<accession>A0A8H7UC64</accession>
<dbReference type="EMBL" id="JAEPRA010000016">
    <property type="protein sequence ID" value="KAG2174518.1"/>
    <property type="molecule type" value="Genomic_DNA"/>
</dbReference>
<evidence type="ECO:0000313" key="5">
    <source>
        <dbReference type="Proteomes" id="UP000612746"/>
    </source>
</evidence>
<dbReference type="Gene3D" id="1.25.40.180">
    <property type="match status" value="1"/>
</dbReference>
<evidence type="ECO:0000313" key="4">
    <source>
        <dbReference type="EMBL" id="KAG2174518.1"/>
    </source>
</evidence>
<gene>
    <name evidence="4" type="ORF">INT44_006781</name>
</gene>
<dbReference type="OrthoDB" id="2290605at2759"/>
<keyword evidence="1" id="KW-0175">Coiled coil</keyword>
<dbReference type="InterPro" id="IPR051956">
    <property type="entry name" value="eIF2B_epsilon"/>
</dbReference>
<keyword evidence="5" id="KW-1185">Reference proteome</keyword>
<dbReference type="PROSITE" id="PS51363">
    <property type="entry name" value="W2"/>
    <property type="match status" value="1"/>
</dbReference>
<proteinExistence type="predicted"/>
<feature type="compositionally biased region" description="Acidic residues" evidence="2">
    <location>
        <begin position="467"/>
        <end position="500"/>
    </location>
</feature>
<organism evidence="4 5">
    <name type="scientific">Umbelopsis vinacea</name>
    <dbReference type="NCBI Taxonomy" id="44442"/>
    <lineage>
        <taxon>Eukaryota</taxon>
        <taxon>Fungi</taxon>
        <taxon>Fungi incertae sedis</taxon>
        <taxon>Mucoromycota</taxon>
        <taxon>Mucoromycotina</taxon>
        <taxon>Umbelopsidomycetes</taxon>
        <taxon>Umbelopsidales</taxon>
        <taxon>Umbelopsidaceae</taxon>
        <taxon>Umbelopsis</taxon>
    </lineage>
</organism>
<feature type="domain" description="W2" evidence="3">
    <location>
        <begin position="292"/>
        <end position="473"/>
    </location>
</feature>
<reference evidence="4" key="1">
    <citation type="submission" date="2020-12" db="EMBL/GenBank/DDBJ databases">
        <title>Metabolic potential, ecology and presence of endohyphal bacteria is reflected in genomic diversity of Mucoromycotina.</title>
        <authorList>
            <person name="Muszewska A."/>
            <person name="Okrasinska A."/>
            <person name="Steczkiewicz K."/>
            <person name="Drgas O."/>
            <person name="Orlowska M."/>
            <person name="Perlinska-Lenart U."/>
            <person name="Aleksandrzak-Piekarczyk T."/>
            <person name="Szatraj K."/>
            <person name="Zielenkiewicz U."/>
            <person name="Pilsyk S."/>
            <person name="Malc E."/>
            <person name="Mieczkowski P."/>
            <person name="Kruszewska J.S."/>
            <person name="Biernat P."/>
            <person name="Pawlowska J."/>
        </authorList>
    </citation>
    <scope>NUCLEOTIDE SEQUENCE</scope>
    <source>
        <strain evidence="4">WA0000051536</strain>
    </source>
</reference>
<dbReference type="SUPFAM" id="SSF48371">
    <property type="entry name" value="ARM repeat"/>
    <property type="match status" value="1"/>
</dbReference>
<dbReference type="GO" id="GO:0005085">
    <property type="term" value="F:guanyl-nucleotide exchange factor activity"/>
    <property type="evidence" value="ECO:0007669"/>
    <property type="project" value="TreeGrafter"/>
</dbReference>
<feature type="compositionally biased region" description="Low complexity" evidence="2">
    <location>
        <begin position="124"/>
        <end position="141"/>
    </location>
</feature>
<feature type="region of interest" description="Disordered" evidence="2">
    <location>
        <begin position="13"/>
        <end position="32"/>
    </location>
</feature>
<evidence type="ECO:0000259" key="3">
    <source>
        <dbReference type="PROSITE" id="PS51363"/>
    </source>
</evidence>
<dbReference type="PANTHER" id="PTHR45887">
    <property type="entry name" value="TRANSLATION INITIATION FACTOR EIF-2B SUBUNIT EPSILON"/>
    <property type="match status" value="1"/>
</dbReference>
<feature type="region of interest" description="Disordered" evidence="2">
    <location>
        <begin position="122"/>
        <end position="151"/>
    </location>
</feature>
<name>A0A8H7UC64_9FUNG</name>
<dbReference type="AlphaFoldDB" id="A0A8H7UC64"/>
<dbReference type="SMART" id="SM00515">
    <property type="entry name" value="eIF5C"/>
    <property type="match status" value="1"/>
</dbReference>
<evidence type="ECO:0000256" key="2">
    <source>
        <dbReference type="SAM" id="MobiDB-lite"/>
    </source>
</evidence>
<protein>
    <recommendedName>
        <fullName evidence="3">W2 domain-containing protein</fullName>
    </recommendedName>
</protein>
<dbReference type="Pfam" id="PF02020">
    <property type="entry name" value="W2"/>
    <property type="match status" value="1"/>
</dbReference>